<keyword evidence="9" id="KW-0233">DNA recombination</keyword>
<evidence type="ECO:0000256" key="6">
    <source>
        <dbReference type="ARBA" id="ARBA00022908"/>
    </source>
</evidence>
<gene>
    <name evidence="11" type="ORF">ALC62_07205</name>
</gene>
<keyword evidence="4" id="KW-0378">Hydrolase</keyword>
<evidence type="ECO:0000313" key="11">
    <source>
        <dbReference type="EMBL" id="KYN01988.1"/>
    </source>
</evidence>
<dbReference type="GO" id="GO:0003887">
    <property type="term" value="F:DNA-directed DNA polymerase activity"/>
    <property type="evidence" value="ECO:0007669"/>
    <property type="project" value="UniProtKB-KW"/>
</dbReference>
<reference evidence="11 12" key="1">
    <citation type="submission" date="2016-03" db="EMBL/GenBank/DDBJ databases">
        <title>Cyphomyrmex costatus WGS genome.</title>
        <authorList>
            <person name="Nygaard S."/>
            <person name="Hu H."/>
            <person name="Boomsma J."/>
            <person name="Zhang G."/>
        </authorList>
    </citation>
    <scope>NUCLEOTIDE SEQUENCE [LARGE SCALE GENOMIC DNA]</scope>
    <source>
        <strain evidence="11">MS0001</strain>
        <tissue evidence="11">Whole body</tissue>
    </source>
</reference>
<dbReference type="PROSITE" id="PS50994">
    <property type="entry name" value="INTEGRASE"/>
    <property type="match status" value="1"/>
</dbReference>
<accession>A0A151IHV9</accession>
<evidence type="ECO:0000256" key="8">
    <source>
        <dbReference type="ARBA" id="ARBA00022932"/>
    </source>
</evidence>
<feature type="domain" description="Integrase catalytic" evidence="10">
    <location>
        <begin position="1"/>
        <end position="122"/>
    </location>
</feature>
<dbReference type="GO" id="GO:0016787">
    <property type="term" value="F:hydrolase activity"/>
    <property type="evidence" value="ECO:0007669"/>
    <property type="project" value="UniProtKB-KW"/>
</dbReference>
<sequence>MEKKDITIPVFDGEDYSMRKKRITMFLKMKRCHEVITRVKNEAAGKEGIIINNCPAYVHELNDTAERFNRTIMDMARCLLTEAQVGKQYWPEIICAASYLKNRTLANTIERKTPYEIFFRKRPNVEHLRLYGSRVFIRWPEQKRSSKWKKKRIWEFY</sequence>
<dbReference type="Proteomes" id="UP000078542">
    <property type="component" value="Unassembled WGS sequence"/>
</dbReference>
<dbReference type="PANTHER" id="PTHR42648:SF11">
    <property type="entry name" value="TRANSPOSON TY4-P GAG-POL POLYPROTEIN"/>
    <property type="match status" value="1"/>
</dbReference>
<keyword evidence="12" id="KW-1185">Reference proteome</keyword>
<dbReference type="GO" id="GO:0006310">
    <property type="term" value="P:DNA recombination"/>
    <property type="evidence" value="ECO:0007669"/>
    <property type="project" value="UniProtKB-KW"/>
</dbReference>
<dbReference type="InterPro" id="IPR039537">
    <property type="entry name" value="Retrotran_Ty1/copia-like"/>
</dbReference>
<dbReference type="AlphaFoldDB" id="A0A151IHV9"/>
<keyword evidence="1" id="KW-0540">Nuclease</keyword>
<dbReference type="GO" id="GO:0003964">
    <property type="term" value="F:RNA-directed DNA polymerase activity"/>
    <property type="evidence" value="ECO:0007669"/>
    <property type="project" value="UniProtKB-KW"/>
</dbReference>
<keyword evidence="8" id="KW-0239">DNA-directed DNA polymerase</keyword>
<dbReference type="Gene3D" id="3.30.420.10">
    <property type="entry name" value="Ribonuclease H-like superfamily/Ribonuclease H"/>
    <property type="match status" value="1"/>
</dbReference>
<dbReference type="PANTHER" id="PTHR42648">
    <property type="entry name" value="TRANSPOSASE, PUTATIVE-RELATED"/>
    <property type="match status" value="1"/>
</dbReference>
<dbReference type="GO" id="GO:0015074">
    <property type="term" value="P:DNA integration"/>
    <property type="evidence" value="ECO:0007669"/>
    <property type="project" value="UniProtKB-KW"/>
</dbReference>
<keyword evidence="8" id="KW-0808">Transferase</keyword>
<evidence type="ECO:0000256" key="1">
    <source>
        <dbReference type="ARBA" id="ARBA00022722"/>
    </source>
</evidence>
<evidence type="ECO:0000256" key="5">
    <source>
        <dbReference type="ARBA" id="ARBA00022842"/>
    </source>
</evidence>
<dbReference type="GO" id="GO:0046872">
    <property type="term" value="F:metal ion binding"/>
    <property type="evidence" value="ECO:0007669"/>
    <property type="project" value="UniProtKB-KW"/>
</dbReference>
<proteinExistence type="predicted"/>
<keyword evidence="2" id="KW-0479">Metal-binding</keyword>
<protein>
    <submittedName>
        <fullName evidence="11">Copia protein</fullName>
    </submittedName>
</protein>
<dbReference type="InterPro" id="IPR012337">
    <property type="entry name" value="RNaseH-like_sf"/>
</dbReference>
<dbReference type="GO" id="GO:0003676">
    <property type="term" value="F:nucleic acid binding"/>
    <property type="evidence" value="ECO:0007669"/>
    <property type="project" value="InterPro"/>
</dbReference>
<organism evidence="11 12">
    <name type="scientific">Cyphomyrmex costatus</name>
    <dbReference type="NCBI Taxonomy" id="456900"/>
    <lineage>
        <taxon>Eukaryota</taxon>
        <taxon>Metazoa</taxon>
        <taxon>Ecdysozoa</taxon>
        <taxon>Arthropoda</taxon>
        <taxon>Hexapoda</taxon>
        <taxon>Insecta</taxon>
        <taxon>Pterygota</taxon>
        <taxon>Neoptera</taxon>
        <taxon>Endopterygota</taxon>
        <taxon>Hymenoptera</taxon>
        <taxon>Apocrita</taxon>
        <taxon>Aculeata</taxon>
        <taxon>Formicoidea</taxon>
        <taxon>Formicidae</taxon>
        <taxon>Myrmicinae</taxon>
        <taxon>Cyphomyrmex</taxon>
    </lineage>
</organism>
<dbReference type="STRING" id="456900.A0A151IHV9"/>
<evidence type="ECO:0000256" key="9">
    <source>
        <dbReference type="ARBA" id="ARBA00023172"/>
    </source>
</evidence>
<keyword evidence="6" id="KW-0229">DNA integration</keyword>
<dbReference type="SUPFAM" id="SSF53098">
    <property type="entry name" value="Ribonuclease H-like"/>
    <property type="match status" value="1"/>
</dbReference>
<dbReference type="GO" id="GO:0004519">
    <property type="term" value="F:endonuclease activity"/>
    <property type="evidence" value="ECO:0007669"/>
    <property type="project" value="UniProtKB-KW"/>
</dbReference>
<keyword evidence="7" id="KW-0695">RNA-directed DNA polymerase</keyword>
<evidence type="ECO:0000256" key="7">
    <source>
        <dbReference type="ARBA" id="ARBA00022918"/>
    </source>
</evidence>
<evidence type="ECO:0000259" key="10">
    <source>
        <dbReference type="PROSITE" id="PS50994"/>
    </source>
</evidence>
<dbReference type="EMBL" id="KQ977564">
    <property type="protein sequence ID" value="KYN01988.1"/>
    <property type="molecule type" value="Genomic_DNA"/>
</dbReference>
<keyword evidence="8" id="KW-0548">Nucleotidyltransferase</keyword>
<keyword evidence="3" id="KW-0255">Endonuclease</keyword>
<dbReference type="InterPro" id="IPR036397">
    <property type="entry name" value="RNaseH_sf"/>
</dbReference>
<evidence type="ECO:0000256" key="3">
    <source>
        <dbReference type="ARBA" id="ARBA00022759"/>
    </source>
</evidence>
<evidence type="ECO:0000256" key="4">
    <source>
        <dbReference type="ARBA" id="ARBA00022801"/>
    </source>
</evidence>
<keyword evidence="5" id="KW-0460">Magnesium</keyword>
<name>A0A151IHV9_9HYME</name>
<evidence type="ECO:0000313" key="12">
    <source>
        <dbReference type="Proteomes" id="UP000078542"/>
    </source>
</evidence>
<evidence type="ECO:0000256" key="2">
    <source>
        <dbReference type="ARBA" id="ARBA00022723"/>
    </source>
</evidence>
<dbReference type="InterPro" id="IPR001584">
    <property type="entry name" value="Integrase_cat-core"/>
</dbReference>